<dbReference type="Proteomes" id="UP000632774">
    <property type="component" value="Unassembled WGS sequence"/>
</dbReference>
<reference evidence="1 2" key="1">
    <citation type="submission" date="2020-10" db="EMBL/GenBank/DDBJ databases">
        <title>Mucilaginibacter mali sp. nov., isolated from rhizosphere soil of apple orchard.</title>
        <authorList>
            <person name="Lee J.-S."/>
            <person name="Kim H.S."/>
            <person name="Kim J.-S."/>
        </authorList>
    </citation>
    <scope>NUCLEOTIDE SEQUENCE [LARGE SCALE GENOMIC DNA]</scope>
    <source>
        <strain evidence="1 2">KCTC 23157</strain>
    </source>
</reference>
<accession>A0ABR9XLK0</accession>
<sequence>MRILLSTILLLLIPRILLAQKLPEIGTNVRIIESDKTIVAEIKAVNSTPSMNPEKIYYWYGSNNIHHTQGGYSGHLLNGAYNEYYLNKNLKEQGTYTKGLKSGVWKSWSENGALKQLFTYNKGVKSGPFYLYDDLGKVTQAGNYDENELEGKVKFYSKDSVAVVKYKHGKPMPNQHIKSFWDKLNFLKKHPKTTEKPKLKTNH</sequence>
<evidence type="ECO:0000313" key="1">
    <source>
        <dbReference type="EMBL" id="MBE9668271.1"/>
    </source>
</evidence>
<gene>
    <name evidence="1" type="ORF">IRJ18_18015</name>
</gene>
<keyword evidence="2" id="KW-1185">Reference proteome</keyword>
<evidence type="ECO:0000313" key="2">
    <source>
        <dbReference type="Proteomes" id="UP000632774"/>
    </source>
</evidence>
<protein>
    <recommendedName>
        <fullName evidence="3">MORN repeat protein</fullName>
    </recommendedName>
</protein>
<evidence type="ECO:0008006" key="3">
    <source>
        <dbReference type="Google" id="ProtNLM"/>
    </source>
</evidence>
<dbReference type="SUPFAM" id="SSF82185">
    <property type="entry name" value="Histone H3 K4-specific methyltransferase SET7/9 N-terminal domain"/>
    <property type="match status" value="1"/>
</dbReference>
<proteinExistence type="predicted"/>
<name>A0ABR9XLK0_9SPHI</name>
<dbReference type="RefSeq" id="WP_194107685.1">
    <property type="nucleotide sequence ID" value="NZ_JADFFM010000002.1"/>
</dbReference>
<dbReference type="EMBL" id="JADFFM010000002">
    <property type="protein sequence ID" value="MBE9668271.1"/>
    <property type="molecule type" value="Genomic_DNA"/>
</dbReference>
<organism evidence="1 2">
    <name type="scientific">Mucilaginibacter boryungensis</name>
    <dbReference type="NCBI Taxonomy" id="768480"/>
    <lineage>
        <taxon>Bacteria</taxon>
        <taxon>Pseudomonadati</taxon>
        <taxon>Bacteroidota</taxon>
        <taxon>Sphingobacteriia</taxon>
        <taxon>Sphingobacteriales</taxon>
        <taxon>Sphingobacteriaceae</taxon>
        <taxon>Mucilaginibacter</taxon>
    </lineage>
</organism>
<comment type="caution">
    <text evidence="1">The sequence shown here is derived from an EMBL/GenBank/DDBJ whole genome shotgun (WGS) entry which is preliminary data.</text>
</comment>
<dbReference type="Gene3D" id="3.90.930.1">
    <property type="match status" value="1"/>
</dbReference>